<evidence type="ECO:0000256" key="3">
    <source>
        <dbReference type="ARBA" id="ARBA00008819"/>
    </source>
</evidence>
<dbReference type="NCBIfam" id="TIGR01307">
    <property type="entry name" value="pgm_bpd_ind"/>
    <property type="match status" value="1"/>
</dbReference>
<evidence type="ECO:0000256" key="8">
    <source>
        <dbReference type="ARBA" id="ARBA00023235"/>
    </source>
</evidence>
<dbReference type="Gene3D" id="3.40.720.10">
    <property type="entry name" value="Alkaline Phosphatase, subunit A"/>
    <property type="match status" value="1"/>
</dbReference>
<dbReference type="InterPro" id="IPR036646">
    <property type="entry name" value="PGAM_B_sf"/>
</dbReference>
<dbReference type="AlphaFoldDB" id="A0A5J4SQP4"/>
<dbReference type="InterPro" id="IPR006124">
    <property type="entry name" value="Metalloenzyme"/>
</dbReference>
<dbReference type="EC" id="5.4.2.12" evidence="4"/>
<dbReference type="InterPro" id="IPR011258">
    <property type="entry name" value="BPG-indep_PGM_N"/>
</dbReference>
<sequence length="505" mass="56278">MSKKALLIILDGWGIGNRGKADVIYNTPTPYWDYLLKTYPNSQLQASGEDVGLPDGQMGNSEVGHLNIGAGRIVYQDLVKINLACRDNSIMKNPEIISAFTYAKEEGKSIHFMGLTSDGGVHSSLDHLFKLCEIAKEYGLEKTFIHCFMDGRDTDPKSGKDFIKQLDAHCKKTTGKIASVVGRYYAMDRDKRWERVKEAYNLLVNGTGKKTTDVLQAIQESYDEGITDEFIKPIVNANVDGTIKKGDVVIFFNYRNDRAKELTIVLTQQEMPEFGMNIVPNLQYYSMTPYDASFKGVHILFDKDNVNITLGEYLSKEKKTQLHIAETEKYAHVTFFFNGGREAPYEGEDRILVPSPKVATYDLKPEMSAYQVKDKLVEAINADKYDFIVVNYANGDMVGHTGVYEAIEKAVIAVNDCVEETVETAKANGYEAIIIADHGNADNAVNEDGTPNTAHSLNPVPCIYVTENKKAQIRNGRLADVAPTILKIMEMQLPKEMNGSILVAD</sequence>
<evidence type="ECO:0000256" key="6">
    <source>
        <dbReference type="ARBA" id="ARBA00023152"/>
    </source>
</evidence>
<dbReference type="GO" id="GO:0006007">
    <property type="term" value="P:glucose catabolic process"/>
    <property type="evidence" value="ECO:0007669"/>
    <property type="project" value="InterPro"/>
</dbReference>
<dbReference type="GO" id="GO:0005829">
    <property type="term" value="C:cytosol"/>
    <property type="evidence" value="ECO:0007669"/>
    <property type="project" value="TreeGrafter"/>
</dbReference>
<evidence type="ECO:0000256" key="1">
    <source>
        <dbReference type="ARBA" id="ARBA00001936"/>
    </source>
</evidence>
<comment type="similarity">
    <text evidence="3">Belongs to the BPG-independent phosphoglycerate mutase family.</text>
</comment>
<proteinExistence type="inferred from homology"/>
<dbReference type="CDD" id="cd16010">
    <property type="entry name" value="iPGM"/>
    <property type="match status" value="1"/>
</dbReference>
<dbReference type="UniPathway" id="UPA00109">
    <property type="reaction ID" value="UER00186"/>
</dbReference>
<organism evidence="11">
    <name type="scientific">termite gut metagenome</name>
    <dbReference type="NCBI Taxonomy" id="433724"/>
    <lineage>
        <taxon>unclassified sequences</taxon>
        <taxon>metagenomes</taxon>
        <taxon>organismal metagenomes</taxon>
    </lineage>
</organism>
<evidence type="ECO:0000256" key="7">
    <source>
        <dbReference type="ARBA" id="ARBA00023211"/>
    </source>
</evidence>
<evidence type="ECO:0000259" key="9">
    <source>
        <dbReference type="Pfam" id="PF01676"/>
    </source>
</evidence>
<comment type="cofactor">
    <cofactor evidence="1">
        <name>Mn(2+)</name>
        <dbReference type="ChEBI" id="CHEBI:29035"/>
    </cofactor>
</comment>
<evidence type="ECO:0000256" key="5">
    <source>
        <dbReference type="ARBA" id="ARBA00022723"/>
    </source>
</evidence>
<dbReference type="Pfam" id="PF01676">
    <property type="entry name" value="Metalloenzyme"/>
    <property type="match status" value="1"/>
</dbReference>
<keyword evidence="7" id="KW-0464">Manganese</keyword>
<keyword evidence="5" id="KW-0479">Metal-binding</keyword>
<feature type="domain" description="Metalloenzyme" evidence="9">
    <location>
        <begin position="3"/>
        <end position="492"/>
    </location>
</feature>
<dbReference type="GO" id="GO:0004619">
    <property type="term" value="F:phosphoglycerate mutase activity"/>
    <property type="evidence" value="ECO:0007669"/>
    <property type="project" value="UniProtKB-EC"/>
</dbReference>
<dbReference type="InterPro" id="IPR005995">
    <property type="entry name" value="Pgm_bpd_ind"/>
</dbReference>
<dbReference type="SUPFAM" id="SSF53649">
    <property type="entry name" value="Alkaline phosphatase-like"/>
    <property type="match status" value="1"/>
</dbReference>
<protein>
    <recommendedName>
        <fullName evidence="4">phosphoglycerate mutase (2,3-diphosphoglycerate-independent)</fullName>
        <ecNumber evidence="4">5.4.2.12</ecNumber>
    </recommendedName>
</protein>
<accession>A0A5J4SQP4</accession>
<feature type="domain" description="BPG-independent PGAM N-terminal" evidence="10">
    <location>
        <begin position="81"/>
        <end position="291"/>
    </location>
</feature>
<dbReference type="PANTHER" id="PTHR31637:SF0">
    <property type="entry name" value="2,3-BISPHOSPHOGLYCERATE-INDEPENDENT PHOSPHOGLYCERATE MUTASE"/>
    <property type="match status" value="1"/>
</dbReference>
<dbReference type="PIRSF" id="PIRSF001492">
    <property type="entry name" value="IPGAM"/>
    <property type="match status" value="1"/>
</dbReference>
<comment type="pathway">
    <text evidence="2">Carbohydrate degradation; glycolysis; pyruvate from D-glyceraldehyde 3-phosphate: step 3/5.</text>
</comment>
<keyword evidence="6" id="KW-0324">Glycolysis</keyword>
<dbReference type="PANTHER" id="PTHR31637">
    <property type="entry name" value="2,3-BISPHOSPHOGLYCERATE-INDEPENDENT PHOSPHOGLYCERATE MUTASE"/>
    <property type="match status" value="1"/>
</dbReference>
<dbReference type="GO" id="GO:0006096">
    <property type="term" value="P:glycolytic process"/>
    <property type="evidence" value="ECO:0007669"/>
    <property type="project" value="UniProtKB-UniPathway"/>
</dbReference>
<evidence type="ECO:0000256" key="2">
    <source>
        <dbReference type="ARBA" id="ARBA00004798"/>
    </source>
</evidence>
<name>A0A5J4SQP4_9ZZZZ</name>
<dbReference type="EMBL" id="SNRY01000090">
    <property type="protein sequence ID" value="KAA6347590.1"/>
    <property type="molecule type" value="Genomic_DNA"/>
</dbReference>
<evidence type="ECO:0000256" key="4">
    <source>
        <dbReference type="ARBA" id="ARBA00012026"/>
    </source>
</evidence>
<evidence type="ECO:0000313" key="11">
    <source>
        <dbReference type="EMBL" id="KAA6347590.1"/>
    </source>
</evidence>
<dbReference type="FunFam" id="3.40.1450.10:FF:000002">
    <property type="entry name" value="2,3-bisphosphoglycerate-independent phosphoglycerate mutase"/>
    <property type="match status" value="1"/>
</dbReference>
<comment type="caution">
    <text evidence="11">The sequence shown here is derived from an EMBL/GenBank/DDBJ whole genome shotgun (WGS) entry which is preliminary data.</text>
</comment>
<dbReference type="HAMAP" id="MF_01038">
    <property type="entry name" value="GpmI"/>
    <property type="match status" value="1"/>
</dbReference>
<dbReference type="InterPro" id="IPR017850">
    <property type="entry name" value="Alkaline_phosphatase_core_sf"/>
</dbReference>
<dbReference type="Gene3D" id="3.40.1450.10">
    <property type="entry name" value="BPG-independent phosphoglycerate mutase, domain B"/>
    <property type="match status" value="1"/>
</dbReference>
<evidence type="ECO:0000259" key="10">
    <source>
        <dbReference type="Pfam" id="PF06415"/>
    </source>
</evidence>
<gene>
    <name evidence="11" type="ORF">EZS27_004920</name>
</gene>
<reference evidence="11" key="1">
    <citation type="submission" date="2019-03" db="EMBL/GenBank/DDBJ databases">
        <title>Single cell metagenomics reveals metabolic interactions within the superorganism composed of flagellate Streblomastix strix and complex community of Bacteroidetes bacteria on its surface.</title>
        <authorList>
            <person name="Treitli S.C."/>
            <person name="Kolisko M."/>
            <person name="Husnik F."/>
            <person name="Keeling P."/>
            <person name="Hampl V."/>
        </authorList>
    </citation>
    <scope>NUCLEOTIDE SEQUENCE</scope>
    <source>
        <strain evidence="11">STM</strain>
    </source>
</reference>
<dbReference type="Pfam" id="PF06415">
    <property type="entry name" value="iPGM_N"/>
    <property type="match status" value="1"/>
</dbReference>
<dbReference type="GO" id="GO:0030145">
    <property type="term" value="F:manganese ion binding"/>
    <property type="evidence" value="ECO:0007669"/>
    <property type="project" value="InterPro"/>
</dbReference>
<dbReference type="SUPFAM" id="SSF64158">
    <property type="entry name" value="2,3-Bisphosphoglycerate-independent phosphoglycerate mutase, substrate-binding domain"/>
    <property type="match status" value="1"/>
</dbReference>
<keyword evidence="8 11" id="KW-0413">Isomerase</keyword>